<protein>
    <submittedName>
        <fullName evidence="2">Uncharacterized protein</fullName>
    </submittedName>
</protein>
<reference evidence="2" key="1">
    <citation type="submission" date="2020-10" db="EMBL/GenBank/DDBJ databases">
        <authorList>
            <person name="Abbas A."/>
            <person name="Razzaq R."/>
            <person name="Waqas M."/>
            <person name="Abbas N."/>
            <person name="Nielsen T.K."/>
            <person name="Hansen L.H."/>
            <person name="Hussain S."/>
            <person name="Shahid M."/>
        </authorList>
    </citation>
    <scope>NUCLEOTIDE SEQUENCE</scope>
    <source>
        <strain evidence="2">S14</strain>
    </source>
</reference>
<evidence type="ECO:0000313" key="2">
    <source>
        <dbReference type="EMBL" id="MDR4305887.1"/>
    </source>
</evidence>
<feature type="compositionally biased region" description="Acidic residues" evidence="1">
    <location>
        <begin position="128"/>
        <end position="145"/>
    </location>
</feature>
<evidence type="ECO:0000313" key="3">
    <source>
        <dbReference type="Proteomes" id="UP001181622"/>
    </source>
</evidence>
<dbReference type="EMBL" id="JADBEO010000007">
    <property type="protein sequence ID" value="MDR4305887.1"/>
    <property type="molecule type" value="Genomic_DNA"/>
</dbReference>
<feature type="region of interest" description="Disordered" evidence="1">
    <location>
        <begin position="31"/>
        <end position="83"/>
    </location>
</feature>
<proteinExistence type="predicted"/>
<feature type="compositionally biased region" description="Low complexity" evidence="1">
    <location>
        <begin position="56"/>
        <end position="67"/>
    </location>
</feature>
<name>A0ABU1DCR4_9HYPH</name>
<feature type="compositionally biased region" description="Basic and acidic residues" evidence="1">
    <location>
        <begin position="146"/>
        <end position="157"/>
    </location>
</feature>
<dbReference type="Proteomes" id="UP001181622">
    <property type="component" value="Unassembled WGS sequence"/>
</dbReference>
<organism evidence="2 3">
    <name type="scientific">Chelatococcus sambhunathii</name>
    <dbReference type="NCBI Taxonomy" id="363953"/>
    <lineage>
        <taxon>Bacteria</taxon>
        <taxon>Pseudomonadati</taxon>
        <taxon>Pseudomonadota</taxon>
        <taxon>Alphaproteobacteria</taxon>
        <taxon>Hyphomicrobiales</taxon>
        <taxon>Chelatococcaceae</taxon>
        <taxon>Chelatococcus</taxon>
    </lineage>
</organism>
<keyword evidence="3" id="KW-1185">Reference proteome</keyword>
<evidence type="ECO:0000256" key="1">
    <source>
        <dbReference type="SAM" id="MobiDB-lite"/>
    </source>
</evidence>
<feature type="region of interest" description="Disordered" evidence="1">
    <location>
        <begin position="126"/>
        <end position="158"/>
    </location>
</feature>
<accession>A0ABU1DCR4</accession>
<dbReference type="RefSeq" id="WP_309389268.1">
    <property type="nucleotide sequence ID" value="NZ_JADBEO010000007.1"/>
</dbReference>
<gene>
    <name evidence="2" type="ORF">IHQ68_04505</name>
</gene>
<comment type="caution">
    <text evidence="2">The sequence shown here is derived from an EMBL/GenBank/DDBJ whole genome shotgun (WGS) entry which is preliminary data.</text>
</comment>
<sequence length="219" mass="23945">MKALVASPDALAALEMPVGLEERFAEVRKEIEQASAPKPVAAPRPPAAPKQEEAEAAAPAARPVEQPRLSVARPPRPPAERRMVWSEPKIVEVVAAPTPPPAAPKTVSQSIKVDFLELLEDNKARLADEEEDFERIGDVSDDDLDPSYRDPSYREPDPLLTLEGEPGAVLLGVEAGPLDCPWGNPLRIGLPKPDRPLTKPRGVIVTMEQTREMMRRGRL</sequence>